<dbReference type="Proteomes" id="UP000218887">
    <property type="component" value="Unassembled WGS sequence"/>
</dbReference>
<dbReference type="SUPFAM" id="SSF53474">
    <property type="entry name" value="alpha/beta-Hydrolases"/>
    <property type="match status" value="1"/>
</dbReference>
<keyword evidence="3" id="KW-1185">Reference proteome</keyword>
<dbReference type="GO" id="GO:0052689">
    <property type="term" value="F:carboxylic ester hydrolase activity"/>
    <property type="evidence" value="ECO:0007669"/>
    <property type="project" value="TreeGrafter"/>
</dbReference>
<reference evidence="2 3" key="1">
    <citation type="submission" date="2017-08" db="EMBL/GenBank/DDBJ databases">
        <title>Virgibacillus indicus sp. nov. and Virgibacillus profoundi sp. nov, two moderately halophilic bacteria isolated from marine sediment by using the Microfluidic Streak Plate.</title>
        <authorList>
            <person name="Xu B."/>
            <person name="Hu B."/>
            <person name="Wang J."/>
            <person name="Zhu Y."/>
            <person name="Huang L."/>
            <person name="Du W."/>
            <person name="Huang Y."/>
        </authorList>
    </citation>
    <scope>NUCLEOTIDE SEQUENCE [LARGE SCALE GENOMIC DNA]</scope>
    <source>
        <strain evidence="2 3">IO3-P3-H5</strain>
    </source>
</reference>
<accession>A0A2A2IFF8</accession>
<feature type="domain" description="Serine aminopeptidase S33" evidence="1">
    <location>
        <begin position="190"/>
        <end position="390"/>
    </location>
</feature>
<dbReference type="PANTHER" id="PTHR43265:SF1">
    <property type="entry name" value="ESTERASE ESTD"/>
    <property type="match status" value="1"/>
</dbReference>
<sequence>MSILIVFIILTGCNNDNKEDESSKGDDSIMESLTGFWSGAIEIPNQPLDIQVDFENKDELTGELSIPIQGVQNYPLSTIKMEDMNIVFTMEIQGQYITFDGNLEDEKITGTFKQNGQSFPFELAKGEAVVGNDEEDGEFLQIETDHGTLHGELETPDGEGSFTVMIIIPGSGPTDRNGNSPGIQNNSLKLLAEQLAEQGIATVRYDKRGAGKNIQSAIPEQEMTFDQMVNDATSWVELLEKDENYSQVGIIGHSQGSLVGMLAARESNVSSFISLAGAGQPIDKVLENQLSEQLSDELLKESKEILQQLKEGKHVENISQELQSVFRPSVQSFLSSWMQYDPAEEIQKLEVPTLIVNGENDLQVPVSEAKLLHEAKSDAELMLIEKMNHVLKEAPADREGNMQTYSNPDLPLADGLINGIVEFLE</sequence>
<proteinExistence type="predicted"/>
<dbReference type="InterPro" id="IPR022742">
    <property type="entry name" value="Hydrolase_4"/>
</dbReference>
<organism evidence="2 3">
    <name type="scientific">Virgibacillus profundi</name>
    <dbReference type="NCBI Taxonomy" id="2024555"/>
    <lineage>
        <taxon>Bacteria</taxon>
        <taxon>Bacillati</taxon>
        <taxon>Bacillota</taxon>
        <taxon>Bacilli</taxon>
        <taxon>Bacillales</taxon>
        <taxon>Bacillaceae</taxon>
        <taxon>Virgibacillus</taxon>
    </lineage>
</organism>
<dbReference type="InterPro" id="IPR029058">
    <property type="entry name" value="AB_hydrolase_fold"/>
</dbReference>
<dbReference type="Pfam" id="PF12146">
    <property type="entry name" value="Hydrolase_4"/>
    <property type="match status" value="1"/>
</dbReference>
<comment type="caution">
    <text evidence="2">The sequence shown here is derived from an EMBL/GenBank/DDBJ whole genome shotgun (WGS) entry which is preliminary data.</text>
</comment>
<dbReference type="InterPro" id="IPR053145">
    <property type="entry name" value="AB_hydrolase_Est10"/>
</dbReference>
<evidence type="ECO:0000259" key="1">
    <source>
        <dbReference type="Pfam" id="PF12146"/>
    </source>
</evidence>
<dbReference type="AlphaFoldDB" id="A0A2A2IFF8"/>
<evidence type="ECO:0000313" key="2">
    <source>
        <dbReference type="EMBL" id="PAV30731.1"/>
    </source>
</evidence>
<dbReference type="Gene3D" id="3.40.50.1820">
    <property type="entry name" value="alpha/beta hydrolase"/>
    <property type="match status" value="1"/>
</dbReference>
<protein>
    <submittedName>
        <fullName evidence="2">Alpha/beta hydrolase</fullName>
    </submittedName>
</protein>
<keyword evidence="2" id="KW-0378">Hydrolase</keyword>
<dbReference type="OrthoDB" id="9809549at2"/>
<dbReference type="PANTHER" id="PTHR43265">
    <property type="entry name" value="ESTERASE ESTD"/>
    <property type="match status" value="1"/>
</dbReference>
<evidence type="ECO:0000313" key="3">
    <source>
        <dbReference type="Proteomes" id="UP000218887"/>
    </source>
</evidence>
<dbReference type="EMBL" id="NPOA01000003">
    <property type="protein sequence ID" value="PAV30731.1"/>
    <property type="molecule type" value="Genomic_DNA"/>
</dbReference>
<gene>
    <name evidence="2" type="ORF">CIL05_05270</name>
</gene>
<name>A0A2A2IFF8_9BACI</name>